<sequence>MALQPIDTSTDHGTYKGDPAKTAFDKVNANDMYLQGLASAAQTIASAALPRAGGTLTGDTVLFGGTFRIAPNVAGDQMFLRSEGATGVTIDAVNNPNSAYAALSIRGSAINLNGPVNVSSTLSVPQNFKSANANVVLATGIAGTVFLRPNGTDSAVGQLTLGSTGICSAPSFNPTSSADVKDYIEGYAGDADSDLNRLVVITHKYRPEFLDSNKTYISLLAENVHSVLPAATDGDYQVIEQEPYERPVVMKVELPNEDGEGTREVDIQGVETAWREVIRYVPMNVNLMPILALCVRGHQTKDRRIRELEIAVASLQAIIQPPTGPGA</sequence>
<feature type="domain" description="Peptidase S74" evidence="1">
    <location>
        <begin position="176"/>
        <end position="312"/>
    </location>
</feature>
<dbReference type="Proteomes" id="UP000634179">
    <property type="component" value="Unassembled WGS sequence"/>
</dbReference>
<name>A0AA40YDX3_STEMA</name>
<evidence type="ECO:0000259" key="1">
    <source>
        <dbReference type="PROSITE" id="PS51688"/>
    </source>
</evidence>
<proteinExistence type="predicted"/>
<reference evidence="2" key="1">
    <citation type="submission" date="2020-11" db="EMBL/GenBank/DDBJ databases">
        <title>Enhanced detection system for hospital associated transmission using whole genome sequencing surveillance.</title>
        <authorList>
            <person name="Harrison L.H."/>
            <person name="Van Tyne D."/>
            <person name="Marsh J.W."/>
            <person name="Griffith M.P."/>
            <person name="Snyder D.J."/>
            <person name="Cooper V.S."/>
            <person name="Mustapha M."/>
        </authorList>
    </citation>
    <scope>NUCLEOTIDE SEQUENCE</scope>
    <source>
        <strain evidence="2">STEN00053</strain>
    </source>
</reference>
<dbReference type="RefSeq" id="WP_049404813.1">
    <property type="nucleotide sequence ID" value="NZ_JANKBX010000002.1"/>
</dbReference>
<accession>A0AA40YDX3</accession>
<organism evidence="2 3">
    <name type="scientific">Stenotrophomonas maltophilia</name>
    <name type="common">Pseudomonas maltophilia</name>
    <name type="synonym">Xanthomonas maltophilia</name>
    <dbReference type="NCBI Taxonomy" id="40324"/>
    <lineage>
        <taxon>Bacteria</taxon>
        <taxon>Pseudomonadati</taxon>
        <taxon>Pseudomonadota</taxon>
        <taxon>Gammaproteobacteria</taxon>
        <taxon>Lysobacterales</taxon>
        <taxon>Lysobacteraceae</taxon>
        <taxon>Stenotrophomonas</taxon>
        <taxon>Stenotrophomonas maltophilia group</taxon>
    </lineage>
</organism>
<dbReference type="AlphaFoldDB" id="A0AA40YDX3"/>
<evidence type="ECO:0000313" key="2">
    <source>
        <dbReference type="EMBL" id="MBH1790541.1"/>
    </source>
</evidence>
<dbReference type="EMBL" id="JADUOV010000007">
    <property type="protein sequence ID" value="MBH1790541.1"/>
    <property type="molecule type" value="Genomic_DNA"/>
</dbReference>
<comment type="caution">
    <text evidence="2">The sequence shown here is derived from an EMBL/GenBank/DDBJ whole genome shotgun (WGS) entry which is preliminary data.</text>
</comment>
<dbReference type="InterPro" id="IPR030392">
    <property type="entry name" value="S74_ICA"/>
</dbReference>
<dbReference type="PROSITE" id="PS51688">
    <property type="entry name" value="ICA"/>
    <property type="match status" value="1"/>
</dbReference>
<evidence type="ECO:0000313" key="3">
    <source>
        <dbReference type="Proteomes" id="UP000634179"/>
    </source>
</evidence>
<protein>
    <recommendedName>
        <fullName evidence="1">Peptidase S74 domain-containing protein</fullName>
    </recommendedName>
</protein>
<gene>
    <name evidence="2" type="ORF">I5V89_11720</name>
</gene>